<sequence>MRGEVTNEVFLYKVEAVLSENKLMTIIVVAGSDEKAFTSAENNLVRHTISSPNIQQLSIVEKKPLSRGGVGYVIETLSFD</sequence>
<dbReference type="EMBL" id="MCHY01000002">
    <property type="protein sequence ID" value="RKD26731.1"/>
    <property type="molecule type" value="Genomic_DNA"/>
</dbReference>
<reference evidence="1 2" key="1">
    <citation type="submission" date="2016-08" db="EMBL/GenBank/DDBJ databases">
        <title>Novel Firmicute Genomes.</title>
        <authorList>
            <person name="Poppleton D.I."/>
            <person name="Gribaldo S."/>
        </authorList>
    </citation>
    <scope>NUCLEOTIDE SEQUENCE [LARGE SCALE GENOMIC DNA]</scope>
    <source>
        <strain evidence="1 2">RAOx-1</strain>
    </source>
</reference>
<evidence type="ECO:0000313" key="1">
    <source>
        <dbReference type="EMBL" id="RKD26731.1"/>
    </source>
</evidence>
<gene>
    <name evidence="1" type="ORF">BEP19_16140</name>
</gene>
<proteinExistence type="predicted"/>
<evidence type="ECO:0008006" key="3">
    <source>
        <dbReference type="Google" id="ProtNLM"/>
    </source>
</evidence>
<name>A0A419SQL5_9BACL</name>
<dbReference type="Proteomes" id="UP000284219">
    <property type="component" value="Unassembled WGS sequence"/>
</dbReference>
<comment type="caution">
    <text evidence="1">The sequence shown here is derived from an EMBL/GenBank/DDBJ whole genome shotgun (WGS) entry which is preliminary data.</text>
</comment>
<dbReference type="RefSeq" id="WP_245983214.1">
    <property type="nucleotide sequence ID" value="NZ_MCHY01000002.1"/>
</dbReference>
<dbReference type="Pfam" id="PF13046">
    <property type="entry name" value="DUF3906"/>
    <property type="match status" value="1"/>
</dbReference>
<protein>
    <recommendedName>
        <fullName evidence="3">DUF3906 domain-containing protein</fullName>
    </recommendedName>
</protein>
<accession>A0A419SQL5</accession>
<keyword evidence="2" id="KW-1185">Reference proteome</keyword>
<organism evidence="1 2">
    <name type="scientific">Ammoniphilus oxalaticus</name>
    <dbReference type="NCBI Taxonomy" id="66863"/>
    <lineage>
        <taxon>Bacteria</taxon>
        <taxon>Bacillati</taxon>
        <taxon>Bacillota</taxon>
        <taxon>Bacilli</taxon>
        <taxon>Bacillales</taxon>
        <taxon>Paenibacillaceae</taxon>
        <taxon>Aneurinibacillus group</taxon>
        <taxon>Ammoniphilus</taxon>
    </lineage>
</organism>
<evidence type="ECO:0000313" key="2">
    <source>
        <dbReference type="Proteomes" id="UP000284219"/>
    </source>
</evidence>
<dbReference type="InterPro" id="IPR024998">
    <property type="entry name" value="DUF3906"/>
</dbReference>
<dbReference type="AlphaFoldDB" id="A0A419SQL5"/>